<accession>A0A1I9GDI5</accession>
<reference evidence="1" key="1">
    <citation type="journal article" date="2007" name="Science">
        <title>Draft genome of the filarial nematode parasite Brugia malayi.</title>
        <authorList>
            <person name="Ghedin E."/>
            <person name="Wang S."/>
            <person name="Spiro D."/>
            <person name="Caler E."/>
            <person name="Zhao Q."/>
            <person name="Crabtree J."/>
            <person name="Allen J.E."/>
            <person name="Delcher A.L."/>
            <person name="Guiliano D.B."/>
            <person name="Miranda-Saavedra D."/>
            <person name="Angiuoli S.V."/>
            <person name="Creasy T."/>
            <person name="Amedeo P."/>
            <person name="Haas B."/>
            <person name="El-Sayed N.M."/>
            <person name="Wortman J.R."/>
            <person name="Feldblyum T."/>
            <person name="Tallon L."/>
            <person name="Schatz M."/>
            <person name="Shumway M."/>
            <person name="Koo H."/>
            <person name="Salzberg S.L."/>
            <person name="Schobel S."/>
            <person name="Pertea M."/>
            <person name="Pop M."/>
            <person name="White O."/>
            <person name="Barton G.J."/>
            <person name="Carlow C.K."/>
            <person name="Crawford M.J."/>
            <person name="Daub J."/>
            <person name="Dimmic M.W."/>
            <person name="Estes C.F."/>
            <person name="Foster J.M."/>
            <person name="Ganatra M."/>
            <person name="Gregory W.F."/>
            <person name="Johnson N.M."/>
            <person name="Jin J."/>
            <person name="Komuniecki R."/>
            <person name="Korf I."/>
            <person name="Kumar S."/>
            <person name="Laney S."/>
            <person name="Li B.W."/>
            <person name="Li W."/>
            <person name="Lindblom T.H."/>
            <person name="Lustigman S."/>
            <person name="Ma D."/>
            <person name="Maina C.V."/>
            <person name="Martin D.M."/>
            <person name="McCarter J.P."/>
            <person name="McReynolds L."/>
            <person name="Mitreva M."/>
            <person name="Nutman T.B."/>
            <person name="Parkinson J."/>
            <person name="Peregrin-Alvarez J.M."/>
            <person name="Poole C."/>
            <person name="Ren Q."/>
            <person name="Saunders L."/>
            <person name="Sluder A.E."/>
            <person name="Smith K."/>
            <person name="Stanke M."/>
            <person name="Unnasch T.R."/>
            <person name="Ware J."/>
            <person name="Wei A.D."/>
            <person name="Weil G."/>
            <person name="Williams D.J."/>
            <person name="Zhang Y."/>
            <person name="Williams S.A."/>
            <person name="Fraser-Liggett C."/>
            <person name="Slatko B."/>
            <person name="Blaxter M.L."/>
            <person name="Scott A.L."/>
        </authorList>
    </citation>
    <scope>NUCLEOTIDE SEQUENCE</scope>
    <source>
        <strain evidence="1">FR3</strain>
    </source>
</reference>
<dbReference type="AlphaFoldDB" id="A0A1I9GDI5"/>
<reference evidence="1" key="2">
    <citation type="submission" date="2012-12" db="EMBL/GenBank/DDBJ databases">
        <authorList>
            <consortium name="WormBase Consortium"/>
            <person name="Ghedin E."/>
            <person name="Paulini M."/>
        </authorList>
    </citation>
    <scope>NUCLEOTIDE SEQUENCE</scope>
    <source>
        <strain evidence="1">FR3</strain>
    </source>
</reference>
<name>A0A1I9GDI5_BRUMA</name>
<protein>
    <submittedName>
        <fullName evidence="1">Bm11240</fullName>
    </submittedName>
</protein>
<sequence>MYGSSPGHSENVLISADGLTSMNNEARIPEGGFALLSTTSQNAALAHFITALTFDPYQELLWTGNNTVIDFFLKMIVKILRFCI</sequence>
<gene>
    <name evidence="1" type="primary">Bm11240</name>
    <name evidence="1" type="ORF">BM_Bm11240</name>
</gene>
<evidence type="ECO:0000313" key="1">
    <source>
        <dbReference type="EMBL" id="CRZ26156.1"/>
    </source>
</evidence>
<proteinExistence type="predicted"/>
<dbReference type="EMBL" id="LN857338">
    <property type="protein sequence ID" value="CRZ26156.1"/>
    <property type="molecule type" value="Genomic_DNA"/>
</dbReference>
<organism evidence="1">
    <name type="scientific">Brugia malayi</name>
    <name type="common">Filarial nematode worm</name>
    <dbReference type="NCBI Taxonomy" id="6279"/>
    <lineage>
        <taxon>Eukaryota</taxon>
        <taxon>Metazoa</taxon>
        <taxon>Ecdysozoa</taxon>
        <taxon>Nematoda</taxon>
        <taxon>Chromadorea</taxon>
        <taxon>Rhabditida</taxon>
        <taxon>Spirurina</taxon>
        <taxon>Spiruromorpha</taxon>
        <taxon>Filarioidea</taxon>
        <taxon>Onchocercidae</taxon>
        <taxon>Brugia</taxon>
    </lineage>
</organism>